<sequence length="378" mass="43086">MASQVVYPQNRVSLGPVQVVQADIPLLSTPVAISISIYSSAAQLSQKLTLSSSLTWTLEPMSDPIWKDRRVAVIGCGSSGTQVVPELRPYVKHLDNYVRGRTWISQPFALGFLQKYPDWETRNHIFTDEEKRMFREQPEVYKEMLMQLEDFNHSVHSATHVGTKMENFLRSTYESKMREKLTSRPDIAETLIPDFPLICRRMTFGVGYLESLCADNVTFVPNPITRVTPDGIETSDGTLRRCDIIITATGFDTTFQISGPNSGVATGSLIMTIEAQSDYVVSCIENLQRQLIKYMVPKKKSVDDFQAYLDSYFPKTVWARKCRTWYKAGKEDGKVTALWPGSSLHQYQALQQPRFEDYDYKFLYGEGDPAKVNCLYWL</sequence>
<evidence type="ECO:0000313" key="2">
    <source>
        <dbReference type="Proteomes" id="UP001055072"/>
    </source>
</evidence>
<comment type="caution">
    <text evidence="1">The sequence shown here is derived from an EMBL/GenBank/DDBJ whole genome shotgun (WGS) entry which is preliminary data.</text>
</comment>
<keyword evidence="2" id="KW-1185">Reference proteome</keyword>
<proteinExistence type="predicted"/>
<name>A0ACB8U4W7_9APHY</name>
<gene>
    <name evidence="1" type="ORF">BDY19DRAFT_905762</name>
</gene>
<organism evidence="1 2">
    <name type="scientific">Irpex rosettiformis</name>
    <dbReference type="NCBI Taxonomy" id="378272"/>
    <lineage>
        <taxon>Eukaryota</taxon>
        <taxon>Fungi</taxon>
        <taxon>Dikarya</taxon>
        <taxon>Basidiomycota</taxon>
        <taxon>Agaricomycotina</taxon>
        <taxon>Agaricomycetes</taxon>
        <taxon>Polyporales</taxon>
        <taxon>Irpicaceae</taxon>
        <taxon>Irpex</taxon>
    </lineage>
</organism>
<evidence type="ECO:0000313" key="1">
    <source>
        <dbReference type="EMBL" id="KAI0089422.1"/>
    </source>
</evidence>
<reference evidence="1" key="1">
    <citation type="journal article" date="2021" name="Environ. Microbiol.">
        <title>Gene family expansions and transcriptome signatures uncover fungal adaptations to wood decay.</title>
        <authorList>
            <person name="Hage H."/>
            <person name="Miyauchi S."/>
            <person name="Viragh M."/>
            <person name="Drula E."/>
            <person name="Min B."/>
            <person name="Chaduli D."/>
            <person name="Navarro D."/>
            <person name="Favel A."/>
            <person name="Norest M."/>
            <person name="Lesage-Meessen L."/>
            <person name="Balint B."/>
            <person name="Merenyi Z."/>
            <person name="de Eugenio L."/>
            <person name="Morin E."/>
            <person name="Martinez A.T."/>
            <person name="Baldrian P."/>
            <person name="Stursova M."/>
            <person name="Martinez M.J."/>
            <person name="Novotny C."/>
            <person name="Magnuson J.K."/>
            <person name="Spatafora J.W."/>
            <person name="Maurice S."/>
            <person name="Pangilinan J."/>
            <person name="Andreopoulos W."/>
            <person name="LaButti K."/>
            <person name="Hundley H."/>
            <person name="Na H."/>
            <person name="Kuo A."/>
            <person name="Barry K."/>
            <person name="Lipzen A."/>
            <person name="Henrissat B."/>
            <person name="Riley R."/>
            <person name="Ahrendt S."/>
            <person name="Nagy L.G."/>
            <person name="Grigoriev I.V."/>
            <person name="Martin F."/>
            <person name="Rosso M.N."/>
        </authorList>
    </citation>
    <scope>NUCLEOTIDE SEQUENCE</scope>
    <source>
        <strain evidence="1">CBS 384.51</strain>
    </source>
</reference>
<dbReference type="Proteomes" id="UP001055072">
    <property type="component" value="Unassembled WGS sequence"/>
</dbReference>
<dbReference type="EMBL" id="MU274910">
    <property type="protein sequence ID" value="KAI0089422.1"/>
    <property type="molecule type" value="Genomic_DNA"/>
</dbReference>
<accession>A0ACB8U4W7</accession>
<protein>
    <submittedName>
        <fullName evidence="1">Uncharacterized protein</fullName>
    </submittedName>
</protein>